<protein>
    <recommendedName>
        <fullName evidence="3">CCHC-type domain-containing protein</fullName>
    </recommendedName>
</protein>
<feature type="region of interest" description="Disordered" evidence="2">
    <location>
        <begin position="1"/>
        <end position="22"/>
    </location>
</feature>
<dbReference type="AlphaFoldDB" id="A0A0Q3G3T2"/>
<keyword evidence="6" id="KW-1185">Reference proteome</keyword>
<name>A0A0Q3G3T2_BRADI</name>
<gene>
    <name evidence="4" type="ORF">BRADI_2g23660v3</name>
</gene>
<reference evidence="4" key="2">
    <citation type="submission" date="2017-06" db="EMBL/GenBank/DDBJ databases">
        <title>WGS assembly of Brachypodium distachyon.</title>
        <authorList>
            <consortium name="The International Brachypodium Initiative"/>
            <person name="Lucas S."/>
            <person name="Harmon-Smith M."/>
            <person name="Lail K."/>
            <person name="Tice H."/>
            <person name="Grimwood J."/>
            <person name="Bruce D."/>
            <person name="Barry K."/>
            <person name="Shu S."/>
            <person name="Lindquist E."/>
            <person name="Wang M."/>
            <person name="Pitluck S."/>
            <person name="Vogel J.P."/>
            <person name="Garvin D.F."/>
            <person name="Mockler T.C."/>
            <person name="Schmutz J."/>
            <person name="Rokhsar D."/>
            <person name="Bevan M.W."/>
        </authorList>
    </citation>
    <scope>NUCLEOTIDE SEQUENCE</scope>
    <source>
        <strain evidence="4">Bd21</strain>
    </source>
</reference>
<dbReference type="InterPro" id="IPR053253">
    <property type="entry name" value="Sex_diff_modulator"/>
</dbReference>
<sequence length="499" mass="52859">MKSRLVARPLSPPLAPVATSGPAATAACPLPLRDGQPPLGVMARTPSPSLSAASRVDLSGYSSGSESRSYVEVARGNATLAGAAGAEGASGSCSRPARVASIVVAPGPAALARVPASLRLGERVELVEEGWEHAEKKRRQCRFSPPLPSLPVRPEIPMELAGRCFNCLGSDHVAALCRNECRCRRCFEPGHMAKVCPNQRISPPPAYQACSPTRPRAPAASVVPAGAVPVGAAPTVPATAVPVAASVRQVGAGPVAAVEALPARVVVPGVVRAPPEALLRREACIIARSPALTAAEEALKWGAVVTVSGNRRRIAVSEMRGVICRACPVVEGHFSIHKFWPADFLCVFDSSAARDSVLAAGQVTGTGFSLRFGLWNRQLQERLRTLRFRVRLEMEGISAHAWDAGSAATMLGPVCWVERVGTDTALREDLGRFTVYAWTDDPSKIAREMTRGIPEPPPAELLEGADKLFLSLEDLIPNSVEILDYPIIIHLPCVEDRSV</sequence>
<dbReference type="EMBL" id="CM000881">
    <property type="protein sequence ID" value="KQK05968.1"/>
    <property type="molecule type" value="Genomic_DNA"/>
</dbReference>
<dbReference type="InterPro" id="IPR036875">
    <property type="entry name" value="Znf_CCHC_sf"/>
</dbReference>
<dbReference type="ExpressionAtlas" id="A0A0Q3G3T2">
    <property type="expression patterns" value="baseline"/>
</dbReference>
<dbReference type="Gramene" id="KQK05968">
    <property type="protein sequence ID" value="KQK05968"/>
    <property type="gene ID" value="BRADI_2g23660v3"/>
</dbReference>
<dbReference type="GO" id="GO:0003676">
    <property type="term" value="F:nucleic acid binding"/>
    <property type="evidence" value="ECO:0007669"/>
    <property type="project" value="InterPro"/>
</dbReference>
<evidence type="ECO:0000259" key="3">
    <source>
        <dbReference type="PROSITE" id="PS50158"/>
    </source>
</evidence>
<proteinExistence type="predicted"/>
<evidence type="ECO:0000256" key="1">
    <source>
        <dbReference type="PROSITE-ProRule" id="PRU00047"/>
    </source>
</evidence>
<dbReference type="GO" id="GO:0008270">
    <property type="term" value="F:zinc ion binding"/>
    <property type="evidence" value="ECO:0007669"/>
    <property type="project" value="UniProtKB-KW"/>
</dbReference>
<dbReference type="EnsemblPlants" id="KQK05968">
    <property type="protein sequence ID" value="KQK05968"/>
    <property type="gene ID" value="BRADI_2g23660v3"/>
</dbReference>
<dbReference type="SUPFAM" id="SSF57756">
    <property type="entry name" value="Retrovirus zinc finger-like domains"/>
    <property type="match status" value="1"/>
</dbReference>
<dbReference type="SMART" id="SM00343">
    <property type="entry name" value="ZnF_C2HC"/>
    <property type="match status" value="2"/>
</dbReference>
<dbReference type="PANTHER" id="PTHR33087:SF31">
    <property type="entry name" value="OS06G0482850 PROTEIN"/>
    <property type="match status" value="1"/>
</dbReference>
<dbReference type="Proteomes" id="UP000008810">
    <property type="component" value="Chromosome 2"/>
</dbReference>
<dbReference type="InParanoid" id="A0A0Q3G3T2"/>
<dbReference type="FunCoup" id="A0A0Q3G3T2">
    <property type="interactions" value="244"/>
</dbReference>
<dbReference type="PROSITE" id="PS50158">
    <property type="entry name" value="ZF_CCHC"/>
    <property type="match status" value="1"/>
</dbReference>
<reference evidence="5" key="3">
    <citation type="submission" date="2018-08" db="UniProtKB">
        <authorList>
            <consortium name="EnsemblPlants"/>
        </authorList>
    </citation>
    <scope>IDENTIFICATION</scope>
    <source>
        <strain evidence="5">cv. Bd21</strain>
    </source>
</reference>
<reference evidence="4 5" key="1">
    <citation type="journal article" date="2010" name="Nature">
        <title>Genome sequencing and analysis of the model grass Brachypodium distachyon.</title>
        <authorList>
            <consortium name="International Brachypodium Initiative"/>
        </authorList>
    </citation>
    <scope>NUCLEOTIDE SEQUENCE [LARGE SCALE GENOMIC DNA]</scope>
    <source>
        <strain evidence="4 5">Bd21</strain>
    </source>
</reference>
<dbReference type="OrthoDB" id="8026949at2759"/>
<dbReference type="PANTHER" id="PTHR33087">
    <property type="entry name" value="OS07G0539200 PROTEIN"/>
    <property type="match status" value="1"/>
</dbReference>
<dbReference type="PROSITE" id="PS51257">
    <property type="entry name" value="PROKAR_LIPOPROTEIN"/>
    <property type="match status" value="1"/>
</dbReference>
<evidence type="ECO:0000313" key="6">
    <source>
        <dbReference type="Proteomes" id="UP000008810"/>
    </source>
</evidence>
<keyword evidence="1" id="KW-0479">Metal-binding</keyword>
<feature type="domain" description="CCHC-type" evidence="3">
    <location>
        <begin position="182"/>
        <end position="198"/>
    </location>
</feature>
<evidence type="ECO:0000313" key="5">
    <source>
        <dbReference type="EnsemblPlants" id="KQK05968"/>
    </source>
</evidence>
<dbReference type="InterPro" id="IPR001878">
    <property type="entry name" value="Znf_CCHC"/>
</dbReference>
<organism evidence="4">
    <name type="scientific">Brachypodium distachyon</name>
    <name type="common">Purple false brome</name>
    <name type="synonym">Trachynia distachya</name>
    <dbReference type="NCBI Taxonomy" id="15368"/>
    <lineage>
        <taxon>Eukaryota</taxon>
        <taxon>Viridiplantae</taxon>
        <taxon>Streptophyta</taxon>
        <taxon>Embryophyta</taxon>
        <taxon>Tracheophyta</taxon>
        <taxon>Spermatophyta</taxon>
        <taxon>Magnoliopsida</taxon>
        <taxon>Liliopsida</taxon>
        <taxon>Poales</taxon>
        <taxon>Poaceae</taxon>
        <taxon>BOP clade</taxon>
        <taxon>Pooideae</taxon>
        <taxon>Stipodae</taxon>
        <taxon>Brachypodieae</taxon>
        <taxon>Brachypodium</taxon>
    </lineage>
</organism>
<dbReference type="Gene3D" id="4.10.60.10">
    <property type="entry name" value="Zinc finger, CCHC-type"/>
    <property type="match status" value="1"/>
</dbReference>
<accession>A0A0Q3G3T2</accession>
<evidence type="ECO:0000313" key="4">
    <source>
        <dbReference type="EMBL" id="KQK05968.1"/>
    </source>
</evidence>
<dbReference type="STRING" id="15368.A0A0Q3G3T2"/>
<keyword evidence="1" id="KW-0862">Zinc</keyword>
<evidence type="ECO:0000256" key="2">
    <source>
        <dbReference type="SAM" id="MobiDB-lite"/>
    </source>
</evidence>
<keyword evidence="1" id="KW-0863">Zinc-finger</keyword>